<keyword evidence="5" id="KW-0418">Kinase</keyword>
<organism evidence="10 11">
    <name type="scientific">Stephania yunnanensis</name>
    <dbReference type="NCBI Taxonomy" id="152371"/>
    <lineage>
        <taxon>Eukaryota</taxon>
        <taxon>Viridiplantae</taxon>
        <taxon>Streptophyta</taxon>
        <taxon>Embryophyta</taxon>
        <taxon>Tracheophyta</taxon>
        <taxon>Spermatophyta</taxon>
        <taxon>Magnoliopsida</taxon>
        <taxon>Ranunculales</taxon>
        <taxon>Menispermaceae</taxon>
        <taxon>Menispermoideae</taxon>
        <taxon>Cissampelideae</taxon>
        <taxon>Stephania</taxon>
    </lineage>
</organism>
<comment type="catalytic activity">
    <reaction evidence="8">
        <text>L-seryl-[protein] + ATP = O-phospho-L-seryl-[protein] + ADP + H(+)</text>
        <dbReference type="Rhea" id="RHEA:17989"/>
        <dbReference type="Rhea" id="RHEA-COMP:9863"/>
        <dbReference type="Rhea" id="RHEA-COMP:11604"/>
        <dbReference type="ChEBI" id="CHEBI:15378"/>
        <dbReference type="ChEBI" id="CHEBI:29999"/>
        <dbReference type="ChEBI" id="CHEBI:30616"/>
        <dbReference type="ChEBI" id="CHEBI:83421"/>
        <dbReference type="ChEBI" id="CHEBI:456216"/>
        <dbReference type="EC" id="2.7.11.1"/>
    </reaction>
</comment>
<dbReference type="GO" id="GO:0004674">
    <property type="term" value="F:protein serine/threonine kinase activity"/>
    <property type="evidence" value="ECO:0007669"/>
    <property type="project" value="UniProtKB-KW"/>
</dbReference>
<dbReference type="GO" id="GO:0005524">
    <property type="term" value="F:ATP binding"/>
    <property type="evidence" value="ECO:0007669"/>
    <property type="project" value="UniProtKB-KW"/>
</dbReference>
<dbReference type="Proteomes" id="UP001420932">
    <property type="component" value="Unassembled WGS sequence"/>
</dbReference>
<dbReference type="SUPFAM" id="SSF56112">
    <property type="entry name" value="Protein kinase-like (PK-like)"/>
    <property type="match status" value="1"/>
</dbReference>
<evidence type="ECO:0000259" key="9">
    <source>
        <dbReference type="PROSITE" id="PS50011"/>
    </source>
</evidence>
<keyword evidence="3" id="KW-0808">Transferase</keyword>
<proteinExistence type="predicted"/>
<dbReference type="Gene3D" id="1.10.510.10">
    <property type="entry name" value="Transferase(Phosphotransferase) domain 1"/>
    <property type="match status" value="1"/>
</dbReference>
<keyword evidence="2" id="KW-0723">Serine/threonine-protein kinase</keyword>
<dbReference type="PANTHER" id="PTHR27002:SF181">
    <property type="entry name" value="RECEPTOR-LIKE SERINE_THREONINE-PROTEIN KINASE"/>
    <property type="match status" value="1"/>
</dbReference>
<name>A0AAP0J7Z5_9MAGN</name>
<evidence type="ECO:0000313" key="11">
    <source>
        <dbReference type="Proteomes" id="UP001420932"/>
    </source>
</evidence>
<evidence type="ECO:0000256" key="7">
    <source>
        <dbReference type="ARBA" id="ARBA00047899"/>
    </source>
</evidence>
<evidence type="ECO:0000256" key="3">
    <source>
        <dbReference type="ARBA" id="ARBA00022679"/>
    </source>
</evidence>
<keyword evidence="6" id="KW-0067">ATP-binding</keyword>
<feature type="domain" description="Protein kinase" evidence="9">
    <location>
        <begin position="1"/>
        <end position="89"/>
    </location>
</feature>
<dbReference type="InterPro" id="IPR011009">
    <property type="entry name" value="Kinase-like_dom_sf"/>
</dbReference>
<dbReference type="PROSITE" id="PS00108">
    <property type="entry name" value="PROTEIN_KINASE_ST"/>
    <property type="match status" value="1"/>
</dbReference>
<evidence type="ECO:0000256" key="2">
    <source>
        <dbReference type="ARBA" id="ARBA00022527"/>
    </source>
</evidence>
<dbReference type="PROSITE" id="PS50011">
    <property type="entry name" value="PROTEIN_KINASE_DOM"/>
    <property type="match status" value="1"/>
</dbReference>
<dbReference type="FunFam" id="1.10.510.10:FF:001023">
    <property type="entry name" value="Os07g0541700 protein"/>
    <property type="match status" value="1"/>
</dbReference>
<reference evidence="10 11" key="1">
    <citation type="submission" date="2024-01" db="EMBL/GenBank/DDBJ databases">
        <title>Genome assemblies of Stephania.</title>
        <authorList>
            <person name="Yang L."/>
        </authorList>
    </citation>
    <scope>NUCLEOTIDE SEQUENCE [LARGE SCALE GENOMIC DNA]</scope>
    <source>
        <strain evidence="10">YNDBR</strain>
        <tissue evidence="10">Leaf</tissue>
    </source>
</reference>
<protein>
    <recommendedName>
        <fullName evidence="1">non-specific serine/threonine protein kinase</fullName>
        <ecNumber evidence="1">2.7.11.1</ecNumber>
    </recommendedName>
</protein>
<evidence type="ECO:0000256" key="1">
    <source>
        <dbReference type="ARBA" id="ARBA00012513"/>
    </source>
</evidence>
<dbReference type="EMBL" id="JBBNAF010000007">
    <property type="protein sequence ID" value="KAK9127937.1"/>
    <property type="molecule type" value="Genomic_DNA"/>
</dbReference>
<comment type="caution">
    <text evidence="10">The sequence shown here is derived from an EMBL/GenBank/DDBJ whole genome shotgun (WGS) entry which is preliminary data.</text>
</comment>
<dbReference type="Pfam" id="PF00069">
    <property type="entry name" value="Pkinase"/>
    <property type="match status" value="1"/>
</dbReference>
<evidence type="ECO:0000313" key="10">
    <source>
        <dbReference type="EMBL" id="KAK9127937.1"/>
    </source>
</evidence>
<dbReference type="EC" id="2.7.11.1" evidence="1"/>
<keyword evidence="4" id="KW-0547">Nucleotide-binding</keyword>
<sequence length="89" mass="9953">MIQLLEAKTTRGAQLETGKTGQSMIVFASLSTHISKRSTSLDWAMRRDIILGIARGVLYLHQDSGLKIVHRDLKASNVLLRRGDESKDF</sequence>
<dbReference type="InterPro" id="IPR000719">
    <property type="entry name" value="Prot_kinase_dom"/>
</dbReference>
<dbReference type="GO" id="GO:0005886">
    <property type="term" value="C:plasma membrane"/>
    <property type="evidence" value="ECO:0007669"/>
    <property type="project" value="TreeGrafter"/>
</dbReference>
<accession>A0AAP0J7Z5</accession>
<comment type="catalytic activity">
    <reaction evidence="7">
        <text>L-threonyl-[protein] + ATP = O-phospho-L-threonyl-[protein] + ADP + H(+)</text>
        <dbReference type="Rhea" id="RHEA:46608"/>
        <dbReference type="Rhea" id="RHEA-COMP:11060"/>
        <dbReference type="Rhea" id="RHEA-COMP:11605"/>
        <dbReference type="ChEBI" id="CHEBI:15378"/>
        <dbReference type="ChEBI" id="CHEBI:30013"/>
        <dbReference type="ChEBI" id="CHEBI:30616"/>
        <dbReference type="ChEBI" id="CHEBI:61977"/>
        <dbReference type="ChEBI" id="CHEBI:456216"/>
        <dbReference type="EC" id="2.7.11.1"/>
    </reaction>
</comment>
<dbReference type="AlphaFoldDB" id="A0AAP0J7Z5"/>
<dbReference type="PANTHER" id="PTHR27002">
    <property type="entry name" value="RECEPTOR-LIKE SERINE/THREONINE-PROTEIN KINASE SD1-8"/>
    <property type="match status" value="1"/>
</dbReference>
<dbReference type="InterPro" id="IPR008271">
    <property type="entry name" value="Ser/Thr_kinase_AS"/>
</dbReference>
<evidence type="ECO:0000256" key="4">
    <source>
        <dbReference type="ARBA" id="ARBA00022741"/>
    </source>
</evidence>
<evidence type="ECO:0000256" key="8">
    <source>
        <dbReference type="ARBA" id="ARBA00048679"/>
    </source>
</evidence>
<gene>
    <name evidence="10" type="ORF">Syun_016734</name>
</gene>
<keyword evidence="11" id="KW-1185">Reference proteome</keyword>
<evidence type="ECO:0000256" key="5">
    <source>
        <dbReference type="ARBA" id="ARBA00022777"/>
    </source>
</evidence>
<evidence type="ECO:0000256" key="6">
    <source>
        <dbReference type="ARBA" id="ARBA00022840"/>
    </source>
</evidence>